<evidence type="ECO:0000256" key="2">
    <source>
        <dbReference type="ARBA" id="ARBA00022723"/>
    </source>
</evidence>
<dbReference type="PROSITE" id="PS51007">
    <property type="entry name" value="CYTC"/>
    <property type="match status" value="2"/>
</dbReference>
<protein>
    <recommendedName>
        <fullName evidence="6">Cytochrome c domain-containing protein</fullName>
    </recommendedName>
</protein>
<evidence type="ECO:0000256" key="4">
    <source>
        <dbReference type="PROSITE-ProRule" id="PRU00433"/>
    </source>
</evidence>
<accession>A0AA51R5D6</accession>
<proteinExistence type="predicted"/>
<keyword evidence="5" id="KW-0732">Signal</keyword>
<dbReference type="PROSITE" id="PS51257">
    <property type="entry name" value="PROKAR_LIPOPROTEIN"/>
    <property type="match status" value="1"/>
</dbReference>
<dbReference type="InterPro" id="IPR036909">
    <property type="entry name" value="Cyt_c-like_dom_sf"/>
</dbReference>
<dbReference type="Proteomes" id="UP001229862">
    <property type="component" value="Chromosome"/>
</dbReference>
<keyword evidence="1 4" id="KW-0349">Heme</keyword>
<dbReference type="SUPFAM" id="SSF46626">
    <property type="entry name" value="Cytochrome c"/>
    <property type="match status" value="1"/>
</dbReference>
<evidence type="ECO:0000256" key="1">
    <source>
        <dbReference type="ARBA" id="ARBA00022617"/>
    </source>
</evidence>
<dbReference type="InterPro" id="IPR009056">
    <property type="entry name" value="Cyt_c-like_dom"/>
</dbReference>
<evidence type="ECO:0000256" key="5">
    <source>
        <dbReference type="SAM" id="SignalP"/>
    </source>
</evidence>
<dbReference type="RefSeq" id="WP_308872126.1">
    <property type="nucleotide sequence ID" value="NZ_CP133217.1"/>
</dbReference>
<dbReference type="GO" id="GO:0009055">
    <property type="term" value="F:electron transfer activity"/>
    <property type="evidence" value="ECO:0007669"/>
    <property type="project" value="InterPro"/>
</dbReference>
<keyword evidence="3 4" id="KW-0408">Iron</keyword>
<evidence type="ECO:0000259" key="6">
    <source>
        <dbReference type="PROSITE" id="PS51007"/>
    </source>
</evidence>
<feature type="chain" id="PRO_5041307435" description="Cytochrome c domain-containing protein" evidence="5">
    <location>
        <begin position="37"/>
        <end position="626"/>
    </location>
</feature>
<gene>
    <name evidence="7" type="ORF">RCG00_04170</name>
</gene>
<dbReference type="AlphaFoldDB" id="A0AA51R5D6"/>
<evidence type="ECO:0000256" key="3">
    <source>
        <dbReference type="ARBA" id="ARBA00023004"/>
    </source>
</evidence>
<reference evidence="7" key="1">
    <citation type="submission" date="2023-08" db="EMBL/GenBank/DDBJ databases">
        <title>New molecular markers tilS and rpoB for phylogenetic and monitoring studies of the genus Thiothrix biodiversity.</title>
        <authorList>
            <person name="Ravin N.V."/>
            <person name="Smolyakov D."/>
            <person name="Markov N.D."/>
            <person name="Beletsky A.V."/>
            <person name="Mardanov A.V."/>
            <person name="Rudenko T.S."/>
            <person name="Grabovich M.Y."/>
        </authorList>
    </citation>
    <scope>NUCLEOTIDE SEQUENCE</scope>
    <source>
        <strain evidence="7">DNT52</strain>
    </source>
</reference>
<name>A0AA51R5D6_9GAMM</name>
<feature type="domain" description="Cytochrome c" evidence="6">
    <location>
        <begin position="170"/>
        <end position="285"/>
    </location>
</feature>
<dbReference type="GO" id="GO:0020037">
    <property type="term" value="F:heme binding"/>
    <property type="evidence" value="ECO:0007669"/>
    <property type="project" value="InterPro"/>
</dbReference>
<sequence>MMNNLSRRNLTYPRVGGASVLLAALLSGCNGGSSNSATVTPDPNPTPVAPVTPAPPVVSPVALGKSVFSYETFGNERFWTDAMRLPQGLAGAGVTPLDALNLGLNVNVEALSPGTATALVGALDQIKAGTSPSDTVLAKPEVTLALINEGAVIGVVPFDAEGQRKPLGSDPAFKNDSVFNPLVGDRIGVSCSLCHAATDNSILPAGFAGPGSVGKQVDGVIAEKLDVGAIFAAADNPLAYLPFLQLSYDALGAATLGRGSFAGIKSSDSIADQTAAAREYLTGMTAEGLRHYPISSFDATPDGIGNATYFPPFFRTDLAAPWGSSGAFEKLDDFNNLVYTVALDPTSLLTKDGRAFLNFLAGPVGDEIAERYETVLRATHIIPDATTSDAIKPFVTANATGMAAGSPTGPVGLRVDESKLQALRAYTDQLQSPAAPAGLNPEKVALGEQIFMMPRAAGGANCIACHTAPDKAVESFVRPLEQLYRPYSNNLLTLLDRSDKGITNIQKTLAGADPNYDLSLVVLDSSIRGEPVSAPGSKPGYAKPLLLDLNAKDDFLHDGSVGGATAAAGLNKLLDPARGTESPHPFYFPGLSATGELQVGPYLGNGDGSSGREALTEYLRSRTTQQ</sequence>
<feature type="signal peptide" evidence="5">
    <location>
        <begin position="1"/>
        <end position="36"/>
    </location>
</feature>
<keyword evidence="2 4" id="KW-0479">Metal-binding</keyword>
<evidence type="ECO:0000313" key="7">
    <source>
        <dbReference type="EMBL" id="WML87561.1"/>
    </source>
</evidence>
<feature type="domain" description="Cytochrome c" evidence="6">
    <location>
        <begin position="442"/>
        <end position="623"/>
    </location>
</feature>
<organism evidence="7">
    <name type="scientific">Thiothrix subterranea</name>
    <dbReference type="NCBI Taxonomy" id="2735563"/>
    <lineage>
        <taxon>Bacteria</taxon>
        <taxon>Pseudomonadati</taxon>
        <taxon>Pseudomonadota</taxon>
        <taxon>Gammaproteobacteria</taxon>
        <taxon>Thiotrichales</taxon>
        <taxon>Thiotrichaceae</taxon>
        <taxon>Thiothrix</taxon>
    </lineage>
</organism>
<dbReference type="EMBL" id="CP133217">
    <property type="protein sequence ID" value="WML87561.1"/>
    <property type="molecule type" value="Genomic_DNA"/>
</dbReference>
<dbReference type="GO" id="GO:0046872">
    <property type="term" value="F:metal ion binding"/>
    <property type="evidence" value="ECO:0007669"/>
    <property type="project" value="UniProtKB-KW"/>
</dbReference>